<keyword evidence="1" id="KW-0175">Coiled coil</keyword>
<dbReference type="SMART" id="SM00233">
    <property type="entry name" value="PH"/>
    <property type="match status" value="1"/>
</dbReference>
<evidence type="ECO:0000256" key="1">
    <source>
        <dbReference type="SAM" id="Coils"/>
    </source>
</evidence>
<dbReference type="KEGG" id="ndi:NDAI_0J00960"/>
<dbReference type="STRING" id="1071378.G0WGR0"/>
<dbReference type="PANTHER" id="PTHR28190">
    <property type="entry name" value="NUCLEAR MIGRATION PROTEIN NUM1"/>
    <property type="match status" value="1"/>
</dbReference>
<feature type="region of interest" description="Disordered" evidence="2">
    <location>
        <begin position="1471"/>
        <end position="1521"/>
    </location>
</feature>
<accession>G0WGR0</accession>
<dbReference type="Gene3D" id="2.30.29.30">
    <property type="entry name" value="Pleckstrin-homology domain (PH domain)/Phosphotyrosine-binding domain (PTB)"/>
    <property type="match status" value="1"/>
</dbReference>
<feature type="coiled-coil region" evidence="1">
    <location>
        <begin position="83"/>
        <end position="247"/>
    </location>
</feature>
<feature type="compositionally biased region" description="Polar residues" evidence="2">
    <location>
        <begin position="1498"/>
        <end position="1512"/>
    </location>
</feature>
<evidence type="ECO:0000313" key="4">
    <source>
        <dbReference type="EMBL" id="CCD26988.1"/>
    </source>
</evidence>
<feature type="region of interest" description="Disordered" evidence="2">
    <location>
        <begin position="35"/>
        <end position="56"/>
    </location>
</feature>
<keyword evidence="5" id="KW-1185">Reference proteome</keyword>
<dbReference type="Pfam" id="PF12814">
    <property type="entry name" value="Mcp5_PH"/>
    <property type="match status" value="1"/>
</dbReference>
<dbReference type="GO" id="GO:0005543">
    <property type="term" value="F:phospholipid binding"/>
    <property type="evidence" value="ECO:0007669"/>
    <property type="project" value="InterPro"/>
</dbReference>
<dbReference type="GO" id="GO:0005739">
    <property type="term" value="C:mitochondrion"/>
    <property type="evidence" value="ECO:0007669"/>
    <property type="project" value="TreeGrafter"/>
</dbReference>
<dbReference type="InterPro" id="IPR053005">
    <property type="entry name" value="Nuclear_Pos-Cytoskel_Interact"/>
</dbReference>
<dbReference type="RefSeq" id="XP_003672231.1">
    <property type="nucleotide sequence ID" value="XM_003672183.1"/>
</dbReference>
<protein>
    <recommendedName>
        <fullName evidence="3">PH domain-containing protein</fullName>
    </recommendedName>
</protein>
<evidence type="ECO:0000256" key="2">
    <source>
        <dbReference type="SAM" id="MobiDB-lite"/>
    </source>
</evidence>
<dbReference type="Proteomes" id="UP000000689">
    <property type="component" value="Chromosome 10"/>
</dbReference>
<dbReference type="GO" id="GO:0015631">
    <property type="term" value="F:tubulin binding"/>
    <property type="evidence" value="ECO:0007669"/>
    <property type="project" value="TreeGrafter"/>
</dbReference>
<dbReference type="GO" id="GO:0005934">
    <property type="term" value="C:cellular bud tip"/>
    <property type="evidence" value="ECO:0007669"/>
    <property type="project" value="TreeGrafter"/>
</dbReference>
<dbReference type="PANTHER" id="PTHR28190:SF1">
    <property type="entry name" value="NUCLEAR MIGRATION PROTEIN NUM1"/>
    <property type="match status" value="1"/>
</dbReference>
<gene>
    <name evidence="4" type="primary">NDAI0J00960</name>
    <name evidence="4" type="ordered locus">NDAI_0J00960</name>
</gene>
<dbReference type="GO" id="GO:0005938">
    <property type="term" value="C:cell cortex"/>
    <property type="evidence" value="ECO:0007669"/>
    <property type="project" value="InterPro"/>
</dbReference>
<feature type="domain" description="PH" evidence="3">
    <location>
        <begin position="2226"/>
        <end position="2338"/>
    </location>
</feature>
<dbReference type="InterPro" id="IPR024774">
    <property type="entry name" value="PH_dom-Mcp5-type"/>
</dbReference>
<dbReference type="GO" id="GO:0000226">
    <property type="term" value="P:microtubule cytoskeleton organization"/>
    <property type="evidence" value="ECO:0007669"/>
    <property type="project" value="TreeGrafter"/>
</dbReference>
<dbReference type="GO" id="GO:0032065">
    <property type="term" value="P:maintenance of protein location in cell cortex"/>
    <property type="evidence" value="ECO:0007669"/>
    <property type="project" value="InterPro"/>
</dbReference>
<proteinExistence type="predicted"/>
<dbReference type="HOGENOM" id="CLU_000674_0_0_1"/>
<feature type="compositionally biased region" description="Polar residues" evidence="2">
    <location>
        <begin position="2175"/>
        <end position="2192"/>
    </location>
</feature>
<dbReference type="GeneID" id="11494168"/>
<reference evidence="4 5" key="1">
    <citation type="journal article" date="2011" name="Proc. Natl. Acad. Sci. U.S.A.">
        <title>Evolutionary erosion of yeast sex chromosomes by mating-type switching accidents.</title>
        <authorList>
            <person name="Gordon J.L."/>
            <person name="Armisen D."/>
            <person name="Proux-Wera E."/>
            <person name="Oheigeartaigh S.S."/>
            <person name="Byrne K.P."/>
            <person name="Wolfe K.H."/>
        </authorList>
    </citation>
    <scope>NUCLEOTIDE SEQUENCE [LARGE SCALE GENOMIC DNA]</scope>
    <source>
        <strain evidence="5">ATCC 10597 / BCRC 20456 / CBS 421 / NBRC 0211 / NRRL Y-12639</strain>
    </source>
</reference>
<dbReference type="eggNOG" id="ENOG502QRR7">
    <property type="taxonomic scope" value="Eukaryota"/>
</dbReference>
<name>G0WGR0_NAUDC</name>
<dbReference type="CDD" id="cd13365">
    <property type="entry name" value="PH_PLC_plant-like"/>
    <property type="match status" value="1"/>
</dbReference>
<dbReference type="EMBL" id="HE580276">
    <property type="protein sequence ID" value="CCD26988.1"/>
    <property type="molecule type" value="Genomic_DNA"/>
</dbReference>
<feature type="region of interest" description="Disordered" evidence="2">
    <location>
        <begin position="2145"/>
        <end position="2195"/>
    </location>
</feature>
<sequence>MESKNDNQDMNRNNNDENDKRNQLLSQLQNVNNQINTIGNNENSNDDKQTTPNIEPSTLMAFNSNIPPHSVNNDDMNFTLELSENLLTECRKLQAINQKINKQLVEKSSQNKKVTDQLKKLTKEFQDSKNVTWELEHNFNTMTQDLKITKTSLSKKELQYQTTLKKLNDLNSKLEIVNLERKGLENNSNDEKKQLKLQLMTLKKNINDLNDENDQLNDKFQTLKTEKQIMERKLNEANHTIQELTSKSIIDTNEIPTQTDTQPLTLENVETFTKENNYILLPSKEFEQLKNPNSKTLIDTLERDYKDYKVLPKIDYDNIQNQLHNPSEEYLTINLIEKFNKKSIPKEKYDALLHPTPLYLIDQLKSKGYISIPKDEYAQLISKIEYPSLDHVTEMASKLNNKCIPIEKYESLTNPSFNDLREHVEKLGYKILEESEYHNLLDQSLHPTVDSIKKTALKDEEKLNLLKWLSEEQKEEYMVIPSKEYNEIVEPSEETLIAKCQQHEITCVPNNKFKELVSTFDSPSLEFLENKAKQLDHSILPTKRVNELINTFEAPSDEFLESNISKKGKKIVTNDRFNQLLRAFEADESYLNDKAKQLGKTLVAKDKYEQLLNTSINPSLEFLSDKASQLEMTMLSSTEYSGLKNITEHPSIEFLTEKASSLNYELLPREEYNKLQVITEDPSLDFLSEKAKEKNATLLPTDAYVQLEETITNPILSFLTEKAHAKDCVVINKNEYDDITRKAISPTKEELNQYAVRNGEILIPKEQYELLNETFSNPNTEFLKEKAQSHNMKLIDANEFESLQNQGSDKKFIEKSLTALGLMPVPVAALDSLKASTLENSNVSSINKRLNDLNYTATPNEELASLKTPIVEKATKDDTLSLCSKYLLTPIPNDEYTKLQNDAKPVIYSDTELNEMIKARGYDVLSQDEASNLRELAEHPSLQFLEDHATSLNKVIIDKQLYDEMEKQLETPSIEYLNAKANVVGYKIISEYDVEKLTNTVESPSLEYLTDKANSLDMTLINKDEKNNLLDQQENPTLDYLVSKCNSYNKTVIDEAEYTDLVRRLQYPTFEELHAFATKQEMTLIPTTEYSKLTEQIDNSSLQYLKDSLIKLDYVPLPKEELDLLKQKIETPTEEYLIEKAQVFNKLLVDDTQYENMVNSIQSPSNEYLAEKSREKDLVLVNTTEYTELSDKLAHPTENVLRELAAKLDKVVVDKIKYNNIIASVDSPSADHLAKKASALDLALVKQSEYNELKKIQETPSLDYIQGKLTPMHKLIVDTTEYNKLKQFETNPPIEFIQKKIAENDSIIINKADYENLQDKAQNPTLEVAEMFAKKHQYALLKKDELSGFDNNELSISNEPPVIISKERYDSLINTKAFIISKDDLIELCKPLNIVPMSAIEYEKLTAPLSEQDVNTYANDHSLILLPEDKYNELNSEIESPNQDIIDKTLNRRNMVAIPITEYDNLTSDIQKSQLSKEEPSSPSLGNSISGQDEKTELSQSNIVTTEGSSEIENSESRDHISQGLRKMNLSILPTDKHQELVKRNAPEEHMNYNDLAAAAKGIGMILVPRDDNLERITSQSTEQGTIYRRHDDTSSFISSNSSSTGTSIYYDAAQSNSRIDHRDLSSLIHTSTVSSASSGMFVDALDSNIHEQHDAFDNVSQTSTVRAPDDTNDSLLDLDKFKDRAKELGFILVPIDDTTQGNTKMPNLSEDSDNVDIESDFDENELLEKANKFGMSLISTDDYNTFKELQSLSTSPERLVKFVNDLGYVLLEENVYAALQADAKLNKEKIIDNSHLFGLKTLEETEYLELEKKLEDNKVTKENISQKARELGYLALSLPEYQNIMAQVNQARNIPLTTLEEKARGHDLVVLPHAEYTALLEPRQAPSLPLDSTTTHPETALEELQRNTDRINSTIVSQETHSDLPSSKEICPKNELIKQLASYDLIAITQERFEEIKNELENPAFTREQIMEQLDKLDLIAVKKGEVPTSPAGDEDDNFDDTFDFVEKTQDVQEELVQLKRKAKKYGLLSVPESSFIVTSYATEPDLNNVVILPVSYYNSLLSKENEKLHQVSNDALKKEANKRGFAINMQWDNNSNKNSSTLMQPPVIVSAASTPPIKHVSKSSVTSGDSIAGKQQAASVGGSVTFSDFDSPHSGKKSTRSRNTSIRRDPGSAKSTVNRSLSAAGSQTGASKIPRITSVDGGISLATVANLNDKSSIIPALTQTVVGEYLYKYYPRLGAFGGIKSRHERFFWIHPYNMTLYWSDSNPAMPNPGESKTKCAAILGVESVEDNNPFPAGLYHKSIIVKTGNRSVKFTCPTRQRHNIWFNSLRYLLQRSMDGINMEDIGTDPNDMLYSGRIFPLPGEDLKNTNKRLSLSRRAKSYSSLRHDKYQSVGKHLRTHRSMIESP</sequence>
<dbReference type="SUPFAM" id="SSF50729">
    <property type="entry name" value="PH domain-like"/>
    <property type="match status" value="1"/>
</dbReference>
<organism evidence="4 5">
    <name type="scientific">Naumovozyma dairenensis (strain ATCC 10597 / BCRC 20456 / CBS 421 / NBRC 0211 / NRRL Y-12639)</name>
    <name type="common">Saccharomyces dairenensis</name>
    <dbReference type="NCBI Taxonomy" id="1071378"/>
    <lineage>
        <taxon>Eukaryota</taxon>
        <taxon>Fungi</taxon>
        <taxon>Dikarya</taxon>
        <taxon>Ascomycota</taxon>
        <taxon>Saccharomycotina</taxon>
        <taxon>Saccharomycetes</taxon>
        <taxon>Saccharomycetales</taxon>
        <taxon>Saccharomycetaceae</taxon>
        <taxon>Naumovozyma</taxon>
    </lineage>
</organism>
<dbReference type="OMA" id="VWYNSLR"/>
<dbReference type="OrthoDB" id="2149224at2759"/>
<evidence type="ECO:0000259" key="3">
    <source>
        <dbReference type="SMART" id="SM00233"/>
    </source>
</evidence>
<feature type="compositionally biased region" description="Polar residues" evidence="2">
    <location>
        <begin position="1481"/>
        <end position="1491"/>
    </location>
</feature>
<evidence type="ECO:0000313" key="5">
    <source>
        <dbReference type="Proteomes" id="UP000000689"/>
    </source>
</evidence>
<dbReference type="InterPro" id="IPR011993">
    <property type="entry name" value="PH-like_dom_sf"/>
</dbReference>
<dbReference type="InterPro" id="IPR001849">
    <property type="entry name" value="PH_domain"/>
</dbReference>